<organism evidence="7 8">
    <name type="scientific">Modicella reniformis</name>
    <dbReference type="NCBI Taxonomy" id="1440133"/>
    <lineage>
        <taxon>Eukaryota</taxon>
        <taxon>Fungi</taxon>
        <taxon>Fungi incertae sedis</taxon>
        <taxon>Mucoromycota</taxon>
        <taxon>Mortierellomycotina</taxon>
        <taxon>Mortierellomycetes</taxon>
        <taxon>Mortierellales</taxon>
        <taxon>Mortierellaceae</taxon>
        <taxon>Modicella</taxon>
    </lineage>
</organism>
<dbReference type="FunFam" id="3.30.1440.10:FF:000001">
    <property type="entry name" value="50S ribosomal protein L5"/>
    <property type="match status" value="1"/>
</dbReference>
<dbReference type="Pfam" id="PF00673">
    <property type="entry name" value="Ribosomal_L5_C"/>
    <property type="match status" value="1"/>
</dbReference>
<dbReference type="SUPFAM" id="SSF55282">
    <property type="entry name" value="RL5-like"/>
    <property type="match status" value="1"/>
</dbReference>
<keyword evidence="3" id="KW-0687">Ribonucleoprotein</keyword>
<evidence type="ECO:0000256" key="2">
    <source>
        <dbReference type="ARBA" id="ARBA00022980"/>
    </source>
</evidence>
<proteinExistence type="inferred from homology"/>
<dbReference type="GO" id="GO:0005840">
    <property type="term" value="C:ribosome"/>
    <property type="evidence" value="ECO:0007669"/>
    <property type="project" value="UniProtKB-KW"/>
</dbReference>
<accession>A0A9P6IND0</accession>
<evidence type="ECO:0000313" key="8">
    <source>
        <dbReference type="Proteomes" id="UP000749646"/>
    </source>
</evidence>
<gene>
    <name evidence="7" type="ORF">BGZ65_006615</name>
</gene>
<evidence type="ECO:0000256" key="5">
    <source>
        <dbReference type="SAM" id="MobiDB-lite"/>
    </source>
</evidence>
<dbReference type="Gene3D" id="3.30.1440.10">
    <property type="match status" value="1"/>
</dbReference>
<evidence type="ECO:0000256" key="4">
    <source>
        <dbReference type="ARBA" id="ARBA00040368"/>
    </source>
</evidence>
<dbReference type="InterPro" id="IPR022803">
    <property type="entry name" value="Ribosomal_uL5_dom_sf"/>
</dbReference>
<evidence type="ECO:0000256" key="3">
    <source>
        <dbReference type="ARBA" id="ARBA00023274"/>
    </source>
</evidence>
<sequence length="320" mass="34807">MAALPRSAYVLIAQSGLQQSIRKGQIRLASTAAAEAATAAAEAATAAAEAATAGANKVTGKTNKKNSQENQSQEDNSLILPSKQEYNTGVCRLREHYRNTVQDDLMILTYNHHFRPKKVAFPDGVRVELKGNKHIKPAPKVSSSTRIPELVKIDIHCMMKEALVSKYNLLSGFMAIQSIAGEMPEIIHSKKGVHPWKLRAGNPIGCKVTLKGDKMYQFLDKLVEVVLPKMKEWPGLPESAGDATGNIGMGFPPSALSLFPEIENNFDMFPKMTGFDVNFITTASTDLEARLLLSAFNIPFQQKNRSPPVAKSIDTAASSA</sequence>
<reference evidence="7" key="1">
    <citation type="journal article" date="2020" name="Fungal Divers.">
        <title>Resolving the Mortierellaceae phylogeny through synthesis of multi-gene phylogenetics and phylogenomics.</title>
        <authorList>
            <person name="Vandepol N."/>
            <person name="Liber J."/>
            <person name="Desiro A."/>
            <person name="Na H."/>
            <person name="Kennedy M."/>
            <person name="Barry K."/>
            <person name="Grigoriev I.V."/>
            <person name="Miller A.N."/>
            <person name="O'Donnell K."/>
            <person name="Stajich J.E."/>
            <person name="Bonito G."/>
        </authorList>
    </citation>
    <scope>NUCLEOTIDE SEQUENCE</scope>
    <source>
        <strain evidence="7">MES-2147</strain>
    </source>
</reference>
<comment type="caution">
    <text evidence="7">The sequence shown here is derived from an EMBL/GenBank/DDBJ whole genome shotgun (WGS) entry which is preliminary data.</text>
</comment>
<keyword evidence="2" id="KW-0689">Ribosomal protein</keyword>
<dbReference type="EMBL" id="JAAAHW010009453">
    <property type="protein sequence ID" value="KAF9940587.1"/>
    <property type="molecule type" value="Genomic_DNA"/>
</dbReference>
<dbReference type="GO" id="GO:1990904">
    <property type="term" value="C:ribonucleoprotein complex"/>
    <property type="evidence" value="ECO:0007669"/>
    <property type="project" value="UniProtKB-KW"/>
</dbReference>
<dbReference type="AlphaFoldDB" id="A0A9P6IND0"/>
<feature type="domain" description="Large ribosomal subunit protein uL5 C-terminal" evidence="6">
    <location>
        <begin position="203"/>
        <end position="300"/>
    </location>
</feature>
<feature type="region of interest" description="Disordered" evidence="5">
    <location>
        <begin position="53"/>
        <end position="79"/>
    </location>
</feature>
<dbReference type="OrthoDB" id="539541at2759"/>
<dbReference type="GO" id="GO:0003735">
    <property type="term" value="F:structural constituent of ribosome"/>
    <property type="evidence" value="ECO:0007669"/>
    <property type="project" value="InterPro"/>
</dbReference>
<dbReference type="PANTHER" id="PTHR11994">
    <property type="entry name" value="60S RIBOSOMAL PROTEIN L11-RELATED"/>
    <property type="match status" value="1"/>
</dbReference>
<dbReference type="InterPro" id="IPR031309">
    <property type="entry name" value="Ribosomal_uL5_C"/>
</dbReference>
<dbReference type="InterPro" id="IPR002132">
    <property type="entry name" value="Ribosomal_uL5"/>
</dbReference>
<evidence type="ECO:0000259" key="6">
    <source>
        <dbReference type="Pfam" id="PF00673"/>
    </source>
</evidence>
<keyword evidence="8" id="KW-1185">Reference proteome</keyword>
<evidence type="ECO:0000313" key="7">
    <source>
        <dbReference type="EMBL" id="KAF9940587.1"/>
    </source>
</evidence>
<evidence type="ECO:0000256" key="1">
    <source>
        <dbReference type="ARBA" id="ARBA00008553"/>
    </source>
</evidence>
<protein>
    <recommendedName>
        <fullName evidence="4">Large ribosomal subunit protein uL5m</fullName>
    </recommendedName>
</protein>
<dbReference type="Proteomes" id="UP000749646">
    <property type="component" value="Unassembled WGS sequence"/>
</dbReference>
<comment type="similarity">
    <text evidence="1">Belongs to the universal ribosomal protein uL5 family.</text>
</comment>
<name>A0A9P6IND0_9FUNG</name>
<dbReference type="GO" id="GO:0006412">
    <property type="term" value="P:translation"/>
    <property type="evidence" value="ECO:0007669"/>
    <property type="project" value="InterPro"/>
</dbReference>